<evidence type="ECO:0008006" key="4">
    <source>
        <dbReference type="Google" id="ProtNLM"/>
    </source>
</evidence>
<name>A0A662ZEM8_9GAMM</name>
<keyword evidence="1" id="KW-0732">Signal</keyword>
<sequence>MSILTVFRRKSLCLTMAGIIAFGSCMASDALAEDRHFTSGDIPFLVSAMQVKDLKADVYRFNSAMILMANTNNRDDFLINRDELWRSREELSYAVKVIEDSVNDPYAAESSEIVKQIREILLKCEDYANNQNEIVAKYNNFKDGPDVLENVFRNIRETEQLVSRREFSPEEEVRYVQITSARAIYETAVEELFACKSSTEMTEVVDRIQKSHEEYMRLINDNVDVFPELKHAFDEANVTFKKMFANKGYGSELYSYLQMKEVQDGIDMYFNKAIRDVIKEIDKIEIKLKARFN</sequence>
<proteinExistence type="predicted"/>
<reference evidence="2 3" key="1">
    <citation type="submission" date="2016-10" db="EMBL/GenBank/DDBJ databases">
        <authorList>
            <person name="Varghese N."/>
            <person name="Submissions S."/>
        </authorList>
    </citation>
    <scope>NUCLEOTIDE SEQUENCE [LARGE SCALE GENOMIC DNA]</scope>
    <source>
        <strain evidence="2 3">DSM 1361</strain>
    </source>
</reference>
<gene>
    <name evidence="2" type="ORF">SAMN02910344_00340</name>
</gene>
<evidence type="ECO:0000256" key="1">
    <source>
        <dbReference type="SAM" id="SignalP"/>
    </source>
</evidence>
<evidence type="ECO:0000313" key="2">
    <source>
        <dbReference type="EMBL" id="SFP06620.1"/>
    </source>
</evidence>
<organism evidence="2 3">
    <name type="scientific">Ruminobacter amylophilus</name>
    <dbReference type="NCBI Taxonomy" id="867"/>
    <lineage>
        <taxon>Bacteria</taxon>
        <taxon>Pseudomonadati</taxon>
        <taxon>Pseudomonadota</taxon>
        <taxon>Gammaproteobacteria</taxon>
        <taxon>Aeromonadales</taxon>
        <taxon>Succinivibrionaceae</taxon>
        <taxon>Ruminobacter</taxon>
    </lineage>
</organism>
<protein>
    <recommendedName>
        <fullName evidence="4">Type IV pili methyl-accepting chemotaxis transducer N-term</fullName>
    </recommendedName>
</protein>
<evidence type="ECO:0000313" key="3">
    <source>
        <dbReference type="Proteomes" id="UP000243745"/>
    </source>
</evidence>
<keyword evidence="3" id="KW-1185">Reference proteome</keyword>
<feature type="signal peptide" evidence="1">
    <location>
        <begin position="1"/>
        <end position="32"/>
    </location>
</feature>
<dbReference type="AlphaFoldDB" id="A0A662ZEM8"/>
<accession>A0A662ZEM8</accession>
<dbReference type="Proteomes" id="UP000243745">
    <property type="component" value="Unassembled WGS sequence"/>
</dbReference>
<feature type="chain" id="PRO_5024885544" description="Type IV pili methyl-accepting chemotaxis transducer N-term" evidence="1">
    <location>
        <begin position="33"/>
        <end position="293"/>
    </location>
</feature>
<dbReference type="EMBL" id="FOXF01000004">
    <property type="protein sequence ID" value="SFP06620.1"/>
    <property type="molecule type" value="Genomic_DNA"/>
</dbReference>